<evidence type="ECO:0000256" key="1">
    <source>
        <dbReference type="SAM" id="Phobius"/>
    </source>
</evidence>
<keyword evidence="4" id="KW-1185">Reference proteome</keyword>
<evidence type="ECO:0000313" key="4">
    <source>
        <dbReference type="Proteomes" id="UP001491552"/>
    </source>
</evidence>
<proteinExistence type="predicted"/>
<keyword evidence="1" id="KW-0812">Transmembrane</keyword>
<dbReference type="Pfam" id="PF13240">
    <property type="entry name" value="Zn_Ribbon_1"/>
    <property type="match status" value="1"/>
</dbReference>
<dbReference type="RefSeq" id="WP_349136359.1">
    <property type="nucleotide sequence ID" value="NZ_JBBMFF010000241.1"/>
</dbReference>
<dbReference type="InterPro" id="IPR026870">
    <property type="entry name" value="Zinc_ribbon_dom"/>
</dbReference>
<feature type="transmembrane region" description="Helical" evidence="1">
    <location>
        <begin position="235"/>
        <end position="257"/>
    </location>
</feature>
<dbReference type="EMBL" id="JBBMFF010000241">
    <property type="protein sequence ID" value="MEQ2511625.1"/>
    <property type="molecule type" value="Genomic_DNA"/>
</dbReference>
<feature type="transmembrane region" description="Helical" evidence="1">
    <location>
        <begin position="157"/>
        <end position="178"/>
    </location>
</feature>
<evidence type="ECO:0000259" key="2">
    <source>
        <dbReference type="Pfam" id="PF13240"/>
    </source>
</evidence>
<accession>A0ABV1G894</accession>
<keyword evidence="1" id="KW-1133">Transmembrane helix</keyword>
<keyword evidence="1" id="KW-0472">Membrane</keyword>
<feature type="transmembrane region" description="Helical" evidence="1">
    <location>
        <begin position="193"/>
        <end position="215"/>
    </location>
</feature>
<feature type="domain" description="Zinc-ribbon" evidence="2">
    <location>
        <begin position="2"/>
        <end position="23"/>
    </location>
</feature>
<feature type="transmembrane region" description="Helical" evidence="1">
    <location>
        <begin position="277"/>
        <end position="301"/>
    </location>
</feature>
<dbReference type="Proteomes" id="UP001491552">
    <property type="component" value="Unassembled WGS sequence"/>
</dbReference>
<gene>
    <name evidence="3" type="ORF">WMO66_10280</name>
</gene>
<evidence type="ECO:0000313" key="3">
    <source>
        <dbReference type="EMBL" id="MEQ2511625.1"/>
    </source>
</evidence>
<reference evidence="3 4" key="1">
    <citation type="submission" date="2024-03" db="EMBL/GenBank/DDBJ databases">
        <title>Human intestinal bacterial collection.</title>
        <authorList>
            <person name="Pauvert C."/>
            <person name="Hitch T.C.A."/>
            <person name="Clavel T."/>
        </authorList>
    </citation>
    <scope>NUCLEOTIDE SEQUENCE [LARGE SCALE GENOMIC DNA]</scope>
    <source>
        <strain evidence="3 4">CLA-AA-H192</strain>
    </source>
</reference>
<sequence>MFCPKCGAPNDTSARFCTVCGAAMPAHQPSVQSTQPIPVVVQQVRPAPVQLVPAHPTAYTHALTGCGRSLSYLFAAIALTAVAVLHLLDLLLGISGGIESVWAAIDASPSGLMQFLQAAFWLPELLTVIGVWSAAGACRSRGAQISTGGLNCLRTAAVFRIIFEALELTFLLIYLLFYSAEDFFSFHFAGEEYVVFVMAGGCALTIVLQGCIIAALNSANEAAVKARATTLPPMLLAVIVMAEAAMQIIGLAMYWGAPYLDYDIALQLYGMFGYLNGSVLLHMFSLLLSAVSGILFSVVTLRYRREVSAAMEAE</sequence>
<feature type="transmembrane region" description="Helical" evidence="1">
    <location>
        <begin position="118"/>
        <end position="137"/>
    </location>
</feature>
<organism evidence="3 4">
    <name type="scientific">Faecousia intestinalis</name>
    <dbReference type="NCBI Taxonomy" id="3133167"/>
    <lineage>
        <taxon>Bacteria</taxon>
        <taxon>Bacillati</taxon>
        <taxon>Bacillota</taxon>
        <taxon>Clostridia</taxon>
        <taxon>Eubacteriales</taxon>
        <taxon>Oscillospiraceae</taxon>
        <taxon>Faecousia</taxon>
    </lineage>
</organism>
<name>A0ABV1G894_9FIRM</name>
<comment type="caution">
    <text evidence="3">The sequence shown here is derived from an EMBL/GenBank/DDBJ whole genome shotgun (WGS) entry which is preliminary data.</text>
</comment>
<feature type="transmembrane region" description="Helical" evidence="1">
    <location>
        <begin position="72"/>
        <end position="98"/>
    </location>
</feature>
<protein>
    <submittedName>
        <fullName evidence="3">Zinc ribbon domain-containing protein</fullName>
    </submittedName>
</protein>